<dbReference type="GO" id="GO:0016757">
    <property type="term" value="F:glycosyltransferase activity"/>
    <property type="evidence" value="ECO:0007669"/>
    <property type="project" value="InterPro"/>
</dbReference>
<reference evidence="2 3" key="1">
    <citation type="submission" date="2017-12" db="EMBL/GenBank/DDBJ databases">
        <title>The draft genome sequence of Brumimicrobium saltpan LHR20.</title>
        <authorList>
            <person name="Do Z.-J."/>
            <person name="Luo H.-R."/>
        </authorList>
    </citation>
    <scope>NUCLEOTIDE SEQUENCE [LARGE SCALE GENOMIC DNA]</scope>
    <source>
        <strain evidence="2 3">LHR20</strain>
    </source>
</reference>
<protein>
    <recommendedName>
        <fullName evidence="1">Glycosyl transferase family 1 domain-containing protein</fullName>
    </recommendedName>
</protein>
<dbReference type="EMBL" id="PJNI01000001">
    <property type="protein sequence ID" value="PKR81973.1"/>
    <property type="molecule type" value="Genomic_DNA"/>
</dbReference>
<name>A0A2I0R5X1_9FLAO</name>
<dbReference type="Proteomes" id="UP000236654">
    <property type="component" value="Unassembled WGS sequence"/>
</dbReference>
<evidence type="ECO:0000259" key="1">
    <source>
        <dbReference type="Pfam" id="PF00534"/>
    </source>
</evidence>
<accession>A0A2I0R5X1</accession>
<dbReference type="AlphaFoldDB" id="A0A2I0R5X1"/>
<dbReference type="PANTHER" id="PTHR12526:SF630">
    <property type="entry name" value="GLYCOSYLTRANSFERASE"/>
    <property type="match status" value="1"/>
</dbReference>
<dbReference type="Pfam" id="PF00534">
    <property type="entry name" value="Glycos_transf_1"/>
    <property type="match status" value="1"/>
</dbReference>
<dbReference type="SUPFAM" id="SSF53756">
    <property type="entry name" value="UDP-Glycosyltransferase/glycogen phosphorylase"/>
    <property type="match status" value="1"/>
</dbReference>
<evidence type="ECO:0000313" key="2">
    <source>
        <dbReference type="EMBL" id="PKR81973.1"/>
    </source>
</evidence>
<evidence type="ECO:0000313" key="3">
    <source>
        <dbReference type="Proteomes" id="UP000236654"/>
    </source>
</evidence>
<dbReference type="PANTHER" id="PTHR12526">
    <property type="entry name" value="GLYCOSYLTRANSFERASE"/>
    <property type="match status" value="1"/>
</dbReference>
<keyword evidence="3" id="KW-1185">Reference proteome</keyword>
<comment type="caution">
    <text evidence="2">The sequence shown here is derived from an EMBL/GenBank/DDBJ whole genome shotgun (WGS) entry which is preliminary data.</text>
</comment>
<feature type="domain" description="Glycosyl transferase family 1" evidence="1">
    <location>
        <begin position="2"/>
        <end position="140"/>
    </location>
</feature>
<dbReference type="InterPro" id="IPR001296">
    <property type="entry name" value="Glyco_trans_1"/>
</dbReference>
<sequence>MPGRFIDAKRHELAIELVKQLKNKIPHLHLIFIGNGLKKQSITNSIIQHGLDKHISILDYTTYISDFYKISDLVIQISISEASNNVIKEALFYDKPVLACKKVGDFEDYLHGELLLDKQDPLKQLEKKIVSLSKDQNYYKLQVAQSKTKMISLFDMQNVGKAYDKIHQKLK</sequence>
<dbReference type="Gene3D" id="3.40.50.2000">
    <property type="entry name" value="Glycogen Phosphorylase B"/>
    <property type="match status" value="1"/>
</dbReference>
<proteinExistence type="predicted"/>
<organism evidence="2 3">
    <name type="scientific">Brumimicrobium salinarum</name>
    <dbReference type="NCBI Taxonomy" id="2058658"/>
    <lineage>
        <taxon>Bacteria</taxon>
        <taxon>Pseudomonadati</taxon>
        <taxon>Bacteroidota</taxon>
        <taxon>Flavobacteriia</taxon>
        <taxon>Flavobacteriales</taxon>
        <taxon>Crocinitomicaceae</taxon>
        <taxon>Brumimicrobium</taxon>
    </lineage>
</organism>
<gene>
    <name evidence="2" type="ORF">CW751_01145</name>
</gene>